<feature type="transmembrane region" description="Helical" evidence="1">
    <location>
        <begin position="20"/>
        <end position="38"/>
    </location>
</feature>
<reference evidence="2" key="1">
    <citation type="journal article" date="2020" name="mSystems">
        <title>Genome- and Community-Level Interaction Insights into Carbon Utilization and Element Cycling Functions of Hydrothermarchaeota in Hydrothermal Sediment.</title>
        <authorList>
            <person name="Zhou Z."/>
            <person name="Liu Y."/>
            <person name="Xu W."/>
            <person name="Pan J."/>
            <person name="Luo Z.H."/>
            <person name="Li M."/>
        </authorList>
    </citation>
    <scope>NUCLEOTIDE SEQUENCE [LARGE SCALE GENOMIC DNA]</scope>
    <source>
        <strain evidence="2">SpSt-488</strain>
    </source>
</reference>
<proteinExistence type="predicted"/>
<dbReference type="AlphaFoldDB" id="A0A7C4GCL7"/>
<keyword evidence="1" id="KW-1133">Transmembrane helix</keyword>
<accession>A0A7C4GCL7</accession>
<name>A0A7C4GCL7_UNCW3</name>
<evidence type="ECO:0000313" key="2">
    <source>
        <dbReference type="EMBL" id="HGK27357.1"/>
    </source>
</evidence>
<organism evidence="2">
    <name type="scientific">candidate division WOR-3 bacterium</name>
    <dbReference type="NCBI Taxonomy" id="2052148"/>
    <lineage>
        <taxon>Bacteria</taxon>
        <taxon>Bacteria division WOR-3</taxon>
    </lineage>
</organism>
<dbReference type="EMBL" id="DSUT01000007">
    <property type="protein sequence ID" value="HGK27357.1"/>
    <property type="molecule type" value="Genomic_DNA"/>
</dbReference>
<keyword evidence="1" id="KW-0472">Membrane</keyword>
<keyword evidence="1" id="KW-0812">Transmembrane</keyword>
<evidence type="ECO:0000256" key="1">
    <source>
        <dbReference type="SAM" id="Phobius"/>
    </source>
</evidence>
<protein>
    <submittedName>
        <fullName evidence="2">Uncharacterized protein</fullName>
    </submittedName>
</protein>
<gene>
    <name evidence="2" type="ORF">ENS41_00175</name>
</gene>
<sequence length="174" mass="19582">MAERIRKAARAGRRSRYTLIVVALAVAGAVVVGVFPASRRTRPTLPSPRLPRPEFALLREIPMPAEGIDRMTVIALVRPGLTNDDLRLVMEWLIYDVLERSNRLGRERIQVVWTYVLEDSIRPVSEWRAMAIWVDPGLPNPRRPAAARIGGDAIRVGDVEYDFSNSAFLPGRSR</sequence>
<comment type="caution">
    <text evidence="2">The sequence shown here is derived from an EMBL/GenBank/DDBJ whole genome shotgun (WGS) entry which is preliminary data.</text>
</comment>